<dbReference type="GO" id="GO:0000981">
    <property type="term" value="F:DNA-binding transcription factor activity, RNA polymerase II-specific"/>
    <property type="evidence" value="ECO:0007669"/>
    <property type="project" value="InterPro"/>
</dbReference>
<name>A0A3E2HBN1_SCYLI</name>
<dbReference type="PANTHER" id="PTHR47431">
    <property type="entry name" value="ZN(II)2CYS6 TRANSCRIPTION FACTOR (EUROFUNG)-RELATED"/>
    <property type="match status" value="1"/>
</dbReference>
<accession>A0A3E2HBN1</accession>
<dbReference type="InterPro" id="IPR036864">
    <property type="entry name" value="Zn2-C6_fun-type_DNA-bd_sf"/>
</dbReference>
<dbReference type="InterPro" id="IPR001138">
    <property type="entry name" value="Zn2Cys6_DnaBD"/>
</dbReference>
<dbReference type="PANTHER" id="PTHR47431:SF5">
    <property type="entry name" value="ZN(II)2CYS6 TRANSCRIPTION FACTOR (EUROFUNG)"/>
    <property type="match status" value="1"/>
</dbReference>
<dbReference type="OrthoDB" id="2123952at2759"/>
<comment type="caution">
    <text evidence="4">The sequence shown here is derived from an EMBL/GenBank/DDBJ whole genome shotgun (WGS) entry which is preliminary data.</text>
</comment>
<feature type="compositionally biased region" description="Low complexity" evidence="2">
    <location>
        <begin position="71"/>
        <end position="84"/>
    </location>
</feature>
<proteinExistence type="predicted"/>
<feature type="non-terminal residue" evidence="4">
    <location>
        <position position="1"/>
    </location>
</feature>
<dbReference type="EMBL" id="NCSJ02000091">
    <property type="protein sequence ID" value="RFU30814.1"/>
    <property type="molecule type" value="Genomic_DNA"/>
</dbReference>
<dbReference type="SMART" id="SM00066">
    <property type="entry name" value="GAL4"/>
    <property type="match status" value="1"/>
</dbReference>
<organism evidence="4 5">
    <name type="scientific">Scytalidium lignicola</name>
    <name type="common">Hyphomycete</name>
    <dbReference type="NCBI Taxonomy" id="5539"/>
    <lineage>
        <taxon>Eukaryota</taxon>
        <taxon>Fungi</taxon>
        <taxon>Dikarya</taxon>
        <taxon>Ascomycota</taxon>
        <taxon>Pezizomycotina</taxon>
        <taxon>Leotiomycetes</taxon>
        <taxon>Leotiomycetes incertae sedis</taxon>
        <taxon>Scytalidium</taxon>
    </lineage>
</organism>
<evidence type="ECO:0000256" key="1">
    <source>
        <dbReference type="ARBA" id="ARBA00023242"/>
    </source>
</evidence>
<dbReference type="Pfam" id="PF00172">
    <property type="entry name" value="Zn_clus"/>
    <property type="match status" value="1"/>
</dbReference>
<evidence type="ECO:0000313" key="4">
    <source>
        <dbReference type="EMBL" id="RFU30814.1"/>
    </source>
</evidence>
<feature type="domain" description="Zn(2)-C6 fungal-type" evidence="3">
    <location>
        <begin position="27"/>
        <end position="56"/>
    </location>
</feature>
<dbReference type="AlphaFoldDB" id="A0A3E2HBN1"/>
<feature type="non-terminal residue" evidence="4">
    <location>
        <position position="754"/>
    </location>
</feature>
<protein>
    <recommendedName>
        <fullName evidence="3">Zn(2)-C6 fungal-type domain-containing protein</fullName>
    </recommendedName>
</protein>
<evidence type="ECO:0000259" key="3">
    <source>
        <dbReference type="PROSITE" id="PS50048"/>
    </source>
</evidence>
<dbReference type="CDD" id="cd12148">
    <property type="entry name" value="fungal_TF_MHR"/>
    <property type="match status" value="1"/>
</dbReference>
<reference evidence="4 5" key="1">
    <citation type="submission" date="2018-05" db="EMBL/GenBank/DDBJ databases">
        <title>Draft genome sequence of Scytalidium lignicola DSM 105466, a ubiquitous saprotrophic fungus.</title>
        <authorList>
            <person name="Buettner E."/>
            <person name="Gebauer A.M."/>
            <person name="Hofrichter M."/>
            <person name="Liers C."/>
            <person name="Kellner H."/>
        </authorList>
    </citation>
    <scope>NUCLEOTIDE SEQUENCE [LARGE SCALE GENOMIC DNA]</scope>
    <source>
        <strain evidence="4 5">DSM 105466</strain>
    </source>
</reference>
<dbReference type="Proteomes" id="UP000258309">
    <property type="component" value="Unassembled WGS sequence"/>
</dbReference>
<gene>
    <name evidence="4" type="ORF">B7463_g5521</name>
</gene>
<dbReference type="PROSITE" id="PS50048">
    <property type="entry name" value="ZN2_CY6_FUNGAL_2"/>
    <property type="match status" value="1"/>
</dbReference>
<evidence type="ECO:0000313" key="5">
    <source>
        <dbReference type="Proteomes" id="UP000258309"/>
    </source>
</evidence>
<dbReference type="OMA" id="KMCNRAG"/>
<dbReference type="GO" id="GO:0008270">
    <property type="term" value="F:zinc ion binding"/>
    <property type="evidence" value="ECO:0007669"/>
    <property type="project" value="InterPro"/>
</dbReference>
<sequence>MAETVSGIASSPLVKRKKFAVPPVKLACLECRAARTRCDGKQTCSNCLSKGKACTYLPSRRGGSRIRKKLPSPSTSPSSSSSPPGQGPKPPSPISNANFMYFNQPLPDISEASNIITSPQSLAEPGAGLWKLDSISDNSDFIFDSIFSSQFDGNTSVDNSSGQKIRSPNPECGHPIVRTYANDEDIIKAPDFEPSSPLSLAISASLALIPHPDDPNPTSPESVLLRRAQAHAFSQSALESIEIESELVNSTTHPEDALSSGPPSITRKPFHPQVRLENESIIAFLLLSTYEYGQRGNITKMRTRAGQALVAAMGLGLHARGGMEDRYAESDRRVWWMTYVCVCQGFILSNTSPTILLYDPRFTTVPPTFSPDPDSWMIFVQAQQAIVSATQFVIDLQEILRSKADITPLWKTMLELESRIEQLINKTAAWIPESFTASPELAVTQALRGMARIKLNSARIKVHRYCAFSDRPIFSKKHCDLAYSSDPTMSKDDMSLLCSCTATYPQPIYPIDDLSISPSSTYSSLSPASNSSFGILPFSSHYSAKICLKAAFNISRAFKALPFPPSVNYKDNICSPSQRPIELPRMVPIFACCAMQSTYAMVMLSYKMQALGLMGPLDDGSNLRAKRLLVQLRDGLQLIFNALRNYSIAYEALGGMRDQVKEAVDSVSSVYKDISLLMGALSNSGRKAANFVGFYKGLQSDGAAVMWAYDSTNPSFMSGFASNWALLLAALVISSPTIFLRIKDYVSTEEGIVF</sequence>
<dbReference type="Gene3D" id="4.10.240.10">
    <property type="entry name" value="Zn(2)-C6 fungal-type DNA-binding domain"/>
    <property type="match status" value="1"/>
</dbReference>
<feature type="region of interest" description="Disordered" evidence="2">
    <location>
        <begin position="59"/>
        <end position="98"/>
    </location>
</feature>
<dbReference type="PROSITE" id="PS00463">
    <property type="entry name" value="ZN2_CY6_FUNGAL_1"/>
    <property type="match status" value="1"/>
</dbReference>
<keyword evidence="1" id="KW-0539">Nucleus</keyword>
<dbReference type="SUPFAM" id="SSF57701">
    <property type="entry name" value="Zn2/Cys6 DNA-binding domain"/>
    <property type="match status" value="1"/>
</dbReference>
<dbReference type="CDD" id="cd00067">
    <property type="entry name" value="GAL4"/>
    <property type="match status" value="1"/>
</dbReference>
<evidence type="ECO:0000256" key="2">
    <source>
        <dbReference type="SAM" id="MobiDB-lite"/>
    </source>
</evidence>
<keyword evidence="5" id="KW-1185">Reference proteome</keyword>